<dbReference type="Pfam" id="PF00512">
    <property type="entry name" value="HisKA"/>
    <property type="match status" value="1"/>
</dbReference>
<dbReference type="SMART" id="SM00448">
    <property type="entry name" value="REC"/>
    <property type="match status" value="1"/>
</dbReference>
<dbReference type="CDD" id="cd17574">
    <property type="entry name" value="REC_OmpR"/>
    <property type="match status" value="1"/>
</dbReference>
<keyword evidence="9" id="KW-0812">Transmembrane</keyword>
<protein>
    <recommendedName>
        <fullName evidence="2">histidine kinase</fullName>
        <ecNumber evidence="2">2.7.13.3</ecNumber>
    </recommendedName>
</protein>
<dbReference type="Proteomes" id="UP000184212">
    <property type="component" value="Unassembled WGS sequence"/>
</dbReference>
<dbReference type="InterPro" id="IPR036890">
    <property type="entry name" value="HATPase_C_sf"/>
</dbReference>
<gene>
    <name evidence="13" type="ORF">SAMN04488109_0668</name>
</gene>
<dbReference type="SMART" id="SM00342">
    <property type="entry name" value="HTH_ARAC"/>
    <property type="match status" value="1"/>
</dbReference>
<dbReference type="GO" id="GO:0000155">
    <property type="term" value="F:phosphorelay sensor kinase activity"/>
    <property type="evidence" value="ECO:0007669"/>
    <property type="project" value="InterPro"/>
</dbReference>
<dbReference type="Gene3D" id="3.30.565.10">
    <property type="entry name" value="Histidine kinase-like ATPase, C-terminal domain"/>
    <property type="match status" value="1"/>
</dbReference>
<comment type="catalytic activity">
    <reaction evidence="1">
        <text>ATP + protein L-histidine = ADP + protein N-phospho-L-histidine.</text>
        <dbReference type="EC" id="2.7.13.3"/>
    </reaction>
</comment>
<reference evidence="13 14" key="1">
    <citation type="submission" date="2016-11" db="EMBL/GenBank/DDBJ databases">
        <authorList>
            <person name="Jaros S."/>
            <person name="Januszkiewicz K."/>
            <person name="Wedrychowicz H."/>
        </authorList>
    </citation>
    <scope>NUCLEOTIDE SEQUENCE [LARGE SCALE GENOMIC DNA]</scope>
    <source>
        <strain evidence="13 14">DSM 24574</strain>
    </source>
</reference>
<dbReference type="PRINTS" id="PR00344">
    <property type="entry name" value="BCTRLSENSOR"/>
</dbReference>
<dbReference type="Pfam" id="PF00072">
    <property type="entry name" value="Response_reg"/>
    <property type="match status" value="1"/>
</dbReference>
<dbReference type="InterPro" id="IPR011123">
    <property type="entry name" value="Y_Y_Y"/>
</dbReference>
<sequence>MFGVLLFTALTNLIQGDSASPWPFQHVDKRAKLSNSAITSVYMDQYDYVWLGTWDGLNRYDGSSIKVYKPDPFLKGTISNNIIRNFLEDGKGNLWIVTHQGINKYNRTTDSFQTYLDSLNDIPFLEYNIRACIGADSAVWTSLIGRGISRYAAERNTFVPVNFEGVDASWLTSVINLGQHEGLMYLLGNDGKLVCTVNNRLVFSKQLANRKPIAFHAFLRLGKRYMLAVATTDGQLLLYDLADAEKGPDHIELGAVTVSSLSENLDHTALWLGTEAGDIFKITEAVGGLTVRPMNSYFPAFSKAHIKILTITETKQDIVWVGTDGDGVYKFLTRAKTFYAIPKGQPEVGQLSHSIIRSVYEDNTGTLYIGTRGGGLNIINPGNSKTKIVNTANGLSNNAVLAINKDHEGNIWVGLDGEGIDMIEAGTHKIFHFPQDFENDNELSFSSVYAICVDAFNDIWLGTSGYGIIHLKVVKTPRGYRLQDYDQLSHPDKARSTGIKSNIVYAIVEEKPNTLWFGTRGGGVYRYNALTRKIEEHIQADPRDKNRLSNNDVLSLYLDQQEQLWIGTSGGLNRLFLQSRPYRLEHFSQHEGLPNNTIHGILEDPKGNIWLSTNHGLVMYDAIKNTFKNFDTNDGLQNNEFTDGAAFRSRTSEKLFFGGIEGLDVVYPTKINTQNYFPRLSVTEFQVRNAMITPGDDSQILTQNIDRTENVTLKYDQNFISFFFTTLDYWNKQKSEYAYFLENFDKDWNYIGQQQAVTLTNIPPGHYKLSINYTNENGDWAPLPKTINIVVTPPFWKTYWAYAFYVFLTIALQVGIILFIRRRARAKKALTIEKFKAVQLKELNDYKLQFFTNVAHEFRTPLTLILGPVASLLHKNKDAGEQQQLKTVYSNSLRLQKLIDELIQFRKIESGKDLLTLSTIDLVPFTQEIVESFQQHAVDYEVHLEFYPEPESLPALVDYKKMEKILINLISNGIKYNTKGGMISVSLKESQGKAMFTIRDEGVGIAEENRNKIFESFYHNPEEVLDQNGFAKSTGIGLSLTKSMVQIHRGEIQVDSKIGKGSTFTVLIPVTREYYGDLPEENAMILPSSNLVEKVSLEFDTNYYLTGQSEETLNTAAGPHPYSLLVVDDNANIISLLEHILSDKYRIYKARNGKKALEILEEERIDLVISDVIMPDMDGLTLCKKIKEDIESSHIPVILLTAKGEIENRIEGLQVGADSYIPKPFHPEHLFIRIEKLIERMELIRKKFKNLDDLELTHLSTGIGEKDDDFFSKITACIQLHLSEPEFNADTIAEYVNMSKASLYKKVKTITGMTPHGLIKQFRLKKAADLLRNTSLSVSEVIYETGFNSRSYFYKSFNEMFHCHPKDFERAKGA</sequence>
<dbReference type="Gene3D" id="1.10.10.60">
    <property type="entry name" value="Homeodomain-like"/>
    <property type="match status" value="2"/>
</dbReference>
<evidence type="ECO:0000256" key="7">
    <source>
        <dbReference type="ARBA" id="ARBA00023163"/>
    </source>
</evidence>
<dbReference type="InterPro" id="IPR001789">
    <property type="entry name" value="Sig_transdc_resp-reg_receiver"/>
</dbReference>
<evidence type="ECO:0000256" key="1">
    <source>
        <dbReference type="ARBA" id="ARBA00000085"/>
    </source>
</evidence>
<dbReference type="Gene3D" id="2.130.10.10">
    <property type="entry name" value="YVTN repeat-like/Quinoprotein amine dehydrogenase"/>
    <property type="match status" value="3"/>
</dbReference>
<feature type="domain" description="Response regulatory" evidence="12">
    <location>
        <begin position="1123"/>
        <end position="1238"/>
    </location>
</feature>
<dbReference type="EC" id="2.7.13.3" evidence="2"/>
<dbReference type="Pfam" id="PF07494">
    <property type="entry name" value="Reg_prop"/>
    <property type="match status" value="4"/>
</dbReference>
<dbReference type="EMBL" id="FQWQ01000001">
    <property type="protein sequence ID" value="SHG52630.1"/>
    <property type="molecule type" value="Genomic_DNA"/>
</dbReference>
<evidence type="ECO:0000259" key="11">
    <source>
        <dbReference type="PROSITE" id="PS50109"/>
    </source>
</evidence>
<keyword evidence="9" id="KW-1133">Transmembrane helix</keyword>
<evidence type="ECO:0000259" key="10">
    <source>
        <dbReference type="PROSITE" id="PS01124"/>
    </source>
</evidence>
<dbReference type="SMART" id="SM00388">
    <property type="entry name" value="HisKA"/>
    <property type="match status" value="1"/>
</dbReference>
<keyword evidence="6" id="KW-0805">Transcription regulation</keyword>
<dbReference type="InterPro" id="IPR011006">
    <property type="entry name" value="CheY-like_superfamily"/>
</dbReference>
<evidence type="ECO:0000313" key="14">
    <source>
        <dbReference type="Proteomes" id="UP000184212"/>
    </source>
</evidence>
<evidence type="ECO:0000259" key="12">
    <source>
        <dbReference type="PROSITE" id="PS50110"/>
    </source>
</evidence>
<dbReference type="PROSITE" id="PS50110">
    <property type="entry name" value="RESPONSE_REGULATORY"/>
    <property type="match status" value="1"/>
</dbReference>
<organism evidence="13 14">
    <name type="scientific">Chryseolinea serpens</name>
    <dbReference type="NCBI Taxonomy" id="947013"/>
    <lineage>
        <taxon>Bacteria</taxon>
        <taxon>Pseudomonadati</taxon>
        <taxon>Bacteroidota</taxon>
        <taxon>Cytophagia</taxon>
        <taxon>Cytophagales</taxon>
        <taxon>Fulvivirgaceae</taxon>
        <taxon>Chryseolinea</taxon>
    </lineage>
</organism>
<evidence type="ECO:0000256" key="5">
    <source>
        <dbReference type="ARBA" id="ARBA00022777"/>
    </source>
</evidence>
<keyword evidence="9" id="KW-0472">Membrane</keyword>
<dbReference type="InterPro" id="IPR013783">
    <property type="entry name" value="Ig-like_fold"/>
</dbReference>
<dbReference type="Gene3D" id="2.60.40.10">
    <property type="entry name" value="Immunoglobulins"/>
    <property type="match status" value="1"/>
</dbReference>
<dbReference type="RefSeq" id="WP_073131055.1">
    <property type="nucleotide sequence ID" value="NZ_FQWQ01000001.1"/>
</dbReference>
<dbReference type="PROSITE" id="PS50109">
    <property type="entry name" value="HIS_KIN"/>
    <property type="match status" value="1"/>
</dbReference>
<keyword evidence="7" id="KW-0804">Transcription</keyword>
<feature type="modified residue" description="4-aspartylphosphate" evidence="8">
    <location>
        <position position="1171"/>
    </location>
</feature>
<dbReference type="SUPFAM" id="SSF52172">
    <property type="entry name" value="CheY-like"/>
    <property type="match status" value="1"/>
</dbReference>
<dbReference type="SUPFAM" id="SSF55874">
    <property type="entry name" value="ATPase domain of HSP90 chaperone/DNA topoisomerase II/histidine kinase"/>
    <property type="match status" value="1"/>
</dbReference>
<dbReference type="Gene3D" id="1.10.287.130">
    <property type="match status" value="1"/>
</dbReference>
<dbReference type="InterPro" id="IPR036097">
    <property type="entry name" value="HisK_dim/P_sf"/>
</dbReference>
<name>A0A1M5KJ29_9BACT</name>
<dbReference type="InterPro" id="IPR003594">
    <property type="entry name" value="HATPase_dom"/>
</dbReference>
<proteinExistence type="predicted"/>
<accession>A0A1M5KJ29</accession>
<dbReference type="Pfam" id="PF02518">
    <property type="entry name" value="HATPase_c"/>
    <property type="match status" value="1"/>
</dbReference>
<dbReference type="InterPro" id="IPR004358">
    <property type="entry name" value="Sig_transdc_His_kin-like_C"/>
</dbReference>
<dbReference type="Pfam" id="PF12833">
    <property type="entry name" value="HTH_18"/>
    <property type="match status" value="1"/>
</dbReference>
<dbReference type="STRING" id="947013.SAMN04488109_0668"/>
<dbReference type="InterPro" id="IPR015943">
    <property type="entry name" value="WD40/YVTN_repeat-like_dom_sf"/>
</dbReference>
<evidence type="ECO:0000256" key="8">
    <source>
        <dbReference type="PROSITE-ProRule" id="PRU00169"/>
    </source>
</evidence>
<evidence type="ECO:0000256" key="6">
    <source>
        <dbReference type="ARBA" id="ARBA00023015"/>
    </source>
</evidence>
<dbReference type="SUPFAM" id="SSF46689">
    <property type="entry name" value="Homeodomain-like"/>
    <property type="match status" value="1"/>
</dbReference>
<dbReference type="PROSITE" id="PS01124">
    <property type="entry name" value="HTH_ARAC_FAMILY_2"/>
    <property type="match status" value="1"/>
</dbReference>
<dbReference type="InterPro" id="IPR005467">
    <property type="entry name" value="His_kinase_dom"/>
</dbReference>
<feature type="transmembrane region" description="Helical" evidence="9">
    <location>
        <begin position="799"/>
        <end position="820"/>
    </location>
</feature>
<dbReference type="FunFam" id="2.60.40.10:FF:000791">
    <property type="entry name" value="Two-component system sensor histidine kinase/response regulator"/>
    <property type="match status" value="1"/>
</dbReference>
<keyword evidence="3 8" id="KW-0597">Phosphoprotein</keyword>
<dbReference type="CDD" id="cd00082">
    <property type="entry name" value="HisKA"/>
    <property type="match status" value="1"/>
</dbReference>
<dbReference type="FunFam" id="3.30.565.10:FF:000006">
    <property type="entry name" value="Sensor histidine kinase WalK"/>
    <property type="match status" value="1"/>
</dbReference>
<evidence type="ECO:0000313" key="13">
    <source>
        <dbReference type="EMBL" id="SHG52630.1"/>
    </source>
</evidence>
<dbReference type="InterPro" id="IPR011110">
    <property type="entry name" value="Reg_prop"/>
</dbReference>
<dbReference type="Gene3D" id="3.40.50.2300">
    <property type="match status" value="1"/>
</dbReference>
<dbReference type="GO" id="GO:0003700">
    <property type="term" value="F:DNA-binding transcription factor activity"/>
    <property type="evidence" value="ECO:0007669"/>
    <property type="project" value="InterPro"/>
</dbReference>
<keyword evidence="4" id="KW-0808">Transferase</keyword>
<dbReference type="InterPro" id="IPR018060">
    <property type="entry name" value="HTH_AraC"/>
</dbReference>
<dbReference type="Pfam" id="PF07495">
    <property type="entry name" value="Y_Y_Y"/>
    <property type="match status" value="1"/>
</dbReference>
<evidence type="ECO:0000256" key="4">
    <source>
        <dbReference type="ARBA" id="ARBA00022679"/>
    </source>
</evidence>
<evidence type="ECO:0000256" key="2">
    <source>
        <dbReference type="ARBA" id="ARBA00012438"/>
    </source>
</evidence>
<dbReference type="InterPro" id="IPR003661">
    <property type="entry name" value="HisK_dim/P_dom"/>
</dbReference>
<dbReference type="SUPFAM" id="SSF63829">
    <property type="entry name" value="Calcium-dependent phosphotriesterase"/>
    <property type="match status" value="2"/>
</dbReference>
<dbReference type="SUPFAM" id="SSF47384">
    <property type="entry name" value="Homodimeric domain of signal transducing histidine kinase"/>
    <property type="match status" value="1"/>
</dbReference>
<evidence type="ECO:0000256" key="9">
    <source>
        <dbReference type="SAM" id="Phobius"/>
    </source>
</evidence>
<evidence type="ECO:0000256" key="3">
    <source>
        <dbReference type="ARBA" id="ARBA00022553"/>
    </source>
</evidence>
<dbReference type="SMART" id="SM00387">
    <property type="entry name" value="HATPase_c"/>
    <property type="match status" value="1"/>
</dbReference>
<keyword evidence="5 13" id="KW-0418">Kinase</keyword>
<dbReference type="InterPro" id="IPR009057">
    <property type="entry name" value="Homeodomain-like_sf"/>
</dbReference>
<feature type="domain" description="HTH araC/xylS-type" evidence="10">
    <location>
        <begin position="1272"/>
        <end position="1371"/>
    </location>
</feature>
<feature type="domain" description="Histidine kinase" evidence="11">
    <location>
        <begin position="853"/>
        <end position="1072"/>
    </location>
</feature>
<dbReference type="GO" id="GO:0043565">
    <property type="term" value="F:sequence-specific DNA binding"/>
    <property type="evidence" value="ECO:0007669"/>
    <property type="project" value="InterPro"/>
</dbReference>
<keyword evidence="14" id="KW-1185">Reference proteome</keyword>
<dbReference type="PANTHER" id="PTHR43547">
    <property type="entry name" value="TWO-COMPONENT HISTIDINE KINASE"/>
    <property type="match status" value="1"/>
</dbReference>
<dbReference type="OrthoDB" id="9797097at2"/>
<dbReference type="PANTHER" id="PTHR43547:SF2">
    <property type="entry name" value="HYBRID SIGNAL TRANSDUCTION HISTIDINE KINASE C"/>
    <property type="match status" value="1"/>
</dbReference>